<dbReference type="EMBL" id="CP040077">
    <property type="protein sequence ID" value="QCP50045.1"/>
    <property type="molecule type" value="Genomic_DNA"/>
</dbReference>
<keyword evidence="2" id="KW-1185">Reference proteome</keyword>
<name>A0A4P8IQW0_9BURK</name>
<evidence type="ECO:0000313" key="2">
    <source>
        <dbReference type="Proteomes" id="UP000298656"/>
    </source>
</evidence>
<dbReference type="KEGG" id="tvl:FAZ95_13170"/>
<gene>
    <name evidence="1" type="ORF">FAZ95_13170</name>
</gene>
<protein>
    <submittedName>
        <fullName evidence="1">Uncharacterized protein</fullName>
    </submittedName>
</protein>
<dbReference type="AlphaFoldDB" id="A0A4P8IQW0"/>
<accession>A0A4P8IQW0</accession>
<evidence type="ECO:0000313" key="1">
    <source>
        <dbReference type="EMBL" id="QCP50045.1"/>
    </source>
</evidence>
<proteinExistence type="predicted"/>
<reference evidence="1 2" key="1">
    <citation type="submission" date="2019-05" db="EMBL/GenBank/DDBJ databases">
        <title>Burkholderia sp. DHOD12, isolated from subtropical forest soil.</title>
        <authorList>
            <person name="Gao Z.-H."/>
            <person name="Qiu L.-H."/>
        </authorList>
    </citation>
    <scope>NUCLEOTIDE SEQUENCE [LARGE SCALE GENOMIC DNA]</scope>
    <source>
        <strain evidence="1 2">DHOD12</strain>
    </source>
</reference>
<dbReference type="OrthoDB" id="5298794at2"/>
<sequence length="222" mass="24233">MDPLDSETGTQLAYRIAAVRQGSVLGLTNVYLSAAVSYAAGSTAYDGYLEDSLGNLYPYQSTTHDKTADVSIKLGRAFLVSPFGDAQLIPYIAYGYHSWVRDSSDDQYGYYEHYRHQTVSAGLIGQYAFTSRLVGSADVSVGRTFGAKMTASIVGGTFNLGAKPVVTGMLGLDYAVTKHLHINASYQVTRFNYGMSNTVGNYYEPDSKTTEQWYLIGIGYSF</sequence>
<dbReference type="Proteomes" id="UP000298656">
    <property type="component" value="Chromosome 1"/>
</dbReference>
<organism evidence="1 2">
    <name type="scientific">Trinickia violacea</name>
    <dbReference type="NCBI Taxonomy" id="2571746"/>
    <lineage>
        <taxon>Bacteria</taxon>
        <taxon>Pseudomonadati</taxon>
        <taxon>Pseudomonadota</taxon>
        <taxon>Betaproteobacteria</taxon>
        <taxon>Burkholderiales</taxon>
        <taxon>Burkholderiaceae</taxon>
        <taxon>Trinickia</taxon>
    </lineage>
</organism>